<comment type="subcellular location">
    <subcellularLocation>
        <location evidence="1">Cell membrane</location>
        <topology evidence="1">Multi-pass membrane protein</topology>
    </subcellularLocation>
</comment>
<evidence type="ECO:0000256" key="10">
    <source>
        <dbReference type="ARBA" id="ARBA00032707"/>
    </source>
</evidence>
<dbReference type="PANTHER" id="PTHR30622:SF2">
    <property type="entry name" value="UNDECAPRENYL-DIPHOSPHATASE"/>
    <property type="match status" value="1"/>
</dbReference>
<keyword evidence="8 12" id="KW-1133">Transmembrane helix</keyword>
<keyword evidence="6 12" id="KW-0812">Transmembrane</keyword>
<name>A0A382FKE8_9ZZZZ</name>
<feature type="transmembrane region" description="Helical" evidence="12">
    <location>
        <begin position="87"/>
        <end position="106"/>
    </location>
</feature>
<feature type="non-terminal residue" evidence="13">
    <location>
        <position position="1"/>
    </location>
</feature>
<evidence type="ECO:0000256" key="2">
    <source>
        <dbReference type="ARBA" id="ARBA00010621"/>
    </source>
</evidence>
<dbReference type="PANTHER" id="PTHR30622">
    <property type="entry name" value="UNDECAPRENYL-DIPHOSPHATASE"/>
    <property type="match status" value="1"/>
</dbReference>
<dbReference type="EMBL" id="UINC01050001">
    <property type="protein sequence ID" value="SVB62451.1"/>
    <property type="molecule type" value="Genomic_DNA"/>
</dbReference>
<feature type="transmembrane region" description="Helical" evidence="12">
    <location>
        <begin position="56"/>
        <end position="75"/>
    </location>
</feature>
<evidence type="ECO:0000256" key="6">
    <source>
        <dbReference type="ARBA" id="ARBA00022692"/>
    </source>
</evidence>
<evidence type="ECO:0000313" key="13">
    <source>
        <dbReference type="EMBL" id="SVB62451.1"/>
    </source>
</evidence>
<dbReference type="EC" id="3.6.1.27" evidence="3"/>
<evidence type="ECO:0000256" key="5">
    <source>
        <dbReference type="ARBA" id="ARBA00022475"/>
    </source>
</evidence>
<dbReference type="GO" id="GO:0050380">
    <property type="term" value="F:undecaprenyl-diphosphatase activity"/>
    <property type="evidence" value="ECO:0007669"/>
    <property type="project" value="UniProtKB-EC"/>
</dbReference>
<evidence type="ECO:0000256" key="3">
    <source>
        <dbReference type="ARBA" id="ARBA00012374"/>
    </source>
</evidence>
<keyword evidence="9 12" id="KW-0472">Membrane</keyword>
<gene>
    <name evidence="13" type="ORF">METZ01_LOCUS215305</name>
</gene>
<evidence type="ECO:0000256" key="1">
    <source>
        <dbReference type="ARBA" id="ARBA00004651"/>
    </source>
</evidence>
<protein>
    <recommendedName>
        <fullName evidence="4">Undecaprenyl-diphosphatase</fullName>
        <ecNumber evidence="3">3.6.1.27</ecNumber>
    </recommendedName>
    <alternativeName>
        <fullName evidence="10">Undecaprenyl pyrophosphate phosphatase</fullName>
    </alternativeName>
</protein>
<accession>A0A382FKE8</accession>
<feature type="transmembrane region" description="Helical" evidence="12">
    <location>
        <begin position="152"/>
        <end position="173"/>
    </location>
</feature>
<dbReference type="InterPro" id="IPR003824">
    <property type="entry name" value="UppP"/>
</dbReference>
<keyword evidence="7" id="KW-0378">Hydrolase</keyword>
<evidence type="ECO:0000256" key="4">
    <source>
        <dbReference type="ARBA" id="ARBA00021581"/>
    </source>
</evidence>
<dbReference type="Pfam" id="PF02673">
    <property type="entry name" value="BacA"/>
    <property type="match status" value="1"/>
</dbReference>
<dbReference type="GO" id="GO:0005886">
    <property type="term" value="C:plasma membrane"/>
    <property type="evidence" value="ECO:0007669"/>
    <property type="project" value="UniProtKB-SubCell"/>
</dbReference>
<organism evidence="13">
    <name type="scientific">marine metagenome</name>
    <dbReference type="NCBI Taxonomy" id="408172"/>
    <lineage>
        <taxon>unclassified sequences</taxon>
        <taxon>metagenomes</taxon>
        <taxon>ecological metagenomes</taxon>
    </lineage>
</organism>
<evidence type="ECO:0000256" key="9">
    <source>
        <dbReference type="ARBA" id="ARBA00023136"/>
    </source>
</evidence>
<evidence type="ECO:0000256" key="7">
    <source>
        <dbReference type="ARBA" id="ARBA00022801"/>
    </source>
</evidence>
<evidence type="ECO:0000256" key="11">
    <source>
        <dbReference type="ARBA" id="ARBA00047594"/>
    </source>
</evidence>
<evidence type="ECO:0000256" key="12">
    <source>
        <dbReference type="SAM" id="Phobius"/>
    </source>
</evidence>
<keyword evidence="5" id="KW-1003">Cell membrane</keyword>
<comment type="similarity">
    <text evidence="2">Belongs to the UppP family.</text>
</comment>
<dbReference type="AlphaFoldDB" id="A0A382FKE8"/>
<comment type="catalytic activity">
    <reaction evidence="11">
        <text>di-trans,octa-cis-undecaprenyl diphosphate + H2O = di-trans,octa-cis-undecaprenyl phosphate + phosphate + H(+)</text>
        <dbReference type="Rhea" id="RHEA:28094"/>
        <dbReference type="ChEBI" id="CHEBI:15377"/>
        <dbReference type="ChEBI" id="CHEBI:15378"/>
        <dbReference type="ChEBI" id="CHEBI:43474"/>
        <dbReference type="ChEBI" id="CHEBI:58405"/>
        <dbReference type="ChEBI" id="CHEBI:60392"/>
        <dbReference type="EC" id="3.6.1.27"/>
    </reaction>
</comment>
<evidence type="ECO:0000256" key="8">
    <source>
        <dbReference type="ARBA" id="ARBA00022989"/>
    </source>
</evidence>
<reference evidence="13" key="1">
    <citation type="submission" date="2018-05" db="EMBL/GenBank/DDBJ databases">
        <authorList>
            <person name="Lanie J.A."/>
            <person name="Ng W.-L."/>
            <person name="Kazmierczak K.M."/>
            <person name="Andrzejewski T.M."/>
            <person name="Davidsen T.M."/>
            <person name="Wayne K.J."/>
            <person name="Tettelin H."/>
            <person name="Glass J.I."/>
            <person name="Rusch D."/>
            <person name="Podicherti R."/>
            <person name="Tsui H.-C.T."/>
            <person name="Winkler M.E."/>
        </authorList>
    </citation>
    <scope>NUCLEOTIDE SEQUENCE</scope>
</reference>
<sequence>VQLIWPAMQSPGELFEVSVHLGTTAAVLFYYRHFLVKILRGQLDNRIVDGLFSRQWTAYIILASIPTAAIGLGFENLIRGAFQRLDLIALCLALSGVVLMATSFVPRREHTITPLLAIAIGTIQGAAMLPGISRSGLTISLALLFGIAHRQAVIFSFLLSVPAILGATLIVSLNPHGTTIGTEILFTNLAFATLSAGAIGYICIGLVHRATSEKWWHRFAWYL</sequence>
<proteinExistence type="inferred from homology"/>
<feature type="transmembrane region" description="Helical" evidence="12">
    <location>
        <begin position="112"/>
        <end position="132"/>
    </location>
</feature>
<feature type="non-terminal residue" evidence="13">
    <location>
        <position position="223"/>
    </location>
</feature>
<feature type="transmembrane region" description="Helical" evidence="12">
    <location>
        <begin position="185"/>
        <end position="207"/>
    </location>
</feature>